<dbReference type="InterPro" id="IPR013830">
    <property type="entry name" value="SGNH_hydro"/>
</dbReference>
<evidence type="ECO:0000256" key="11">
    <source>
        <dbReference type="ARBA" id="ARBA00023054"/>
    </source>
</evidence>
<evidence type="ECO:0000256" key="16">
    <source>
        <dbReference type="SAM" id="MobiDB-lite"/>
    </source>
</evidence>
<dbReference type="InterPro" id="IPR027417">
    <property type="entry name" value="P-loop_NTPase"/>
</dbReference>
<dbReference type="OrthoDB" id="447173at2759"/>
<evidence type="ECO:0000256" key="12">
    <source>
        <dbReference type="ARBA" id="ARBA00023175"/>
    </source>
</evidence>
<dbReference type="CDD" id="cd00009">
    <property type="entry name" value="AAA"/>
    <property type="match status" value="2"/>
</dbReference>
<evidence type="ECO:0000256" key="6">
    <source>
        <dbReference type="ARBA" id="ARBA00022701"/>
    </source>
</evidence>
<reference evidence="18" key="1">
    <citation type="submission" date="2022-07" db="EMBL/GenBank/DDBJ databases">
        <title>Phylogenomic reconstructions and comparative analyses of Kickxellomycotina fungi.</title>
        <authorList>
            <person name="Reynolds N.K."/>
            <person name="Stajich J.E."/>
            <person name="Barry K."/>
            <person name="Grigoriev I.V."/>
            <person name="Crous P."/>
            <person name="Smith M.E."/>
        </authorList>
    </citation>
    <scope>NUCLEOTIDE SEQUENCE</scope>
    <source>
        <strain evidence="18">NRRL 1566</strain>
    </source>
</reference>
<dbReference type="Proteomes" id="UP001139887">
    <property type="component" value="Unassembled WGS sequence"/>
</dbReference>
<dbReference type="InterPro" id="IPR004273">
    <property type="entry name" value="Dynein_heavy_D6_P-loop"/>
</dbReference>
<dbReference type="GO" id="GO:0045505">
    <property type="term" value="F:dynein intermediate chain binding"/>
    <property type="evidence" value="ECO:0007669"/>
    <property type="project" value="InterPro"/>
</dbReference>
<evidence type="ECO:0000256" key="7">
    <source>
        <dbReference type="ARBA" id="ARBA00022737"/>
    </source>
</evidence>
<dbReference type="Pfam" id="PF12774">
    <property type="entry name" value="AAA_6"/>
    <property type="match status" value="2"/>
</dbReference>
<keyword evidence="13" id="KW-0206">Cytoskeleton</keyword>
<dbReference type="GO" id="GO:0005858">
    <property type="term" value="C:axonemal dynein complex"/>
    <property type="evidence" value="ECO:0007669"/>
    <property type="project" value="TreeGrafter"/>
</dbReference>
<dbReference type="InterPro" id="IPR043160">
    <property type="entry name" value="Dynein_C_barrel"/>
</dbReference>
<feature type="domain" description="AAA+ ATPase" evidence="17">
    <location>
        <begin position="2944"/>
        <end position="3092"/>
    </location>
</feature>
<gene>
    <name evidence="18" type="primary">DYN1</name>
    <name evidence="18" type="ORF">IWW36_002181</name>
</gene>
<dbReference type="InterPro" id="IPR041228">
    <property type="entry name" value="Dynein_C"/>
</dbReference>
<dbReference type="Gene3D" id="1.10.287.2620">
    <property type="match status" value="1"/>
</dbReference>
<dbReference type="Gene3D" id="1.10.8.720">
    <property type="entry name" value="Region D6 of dynein motor"/>
    <property type="match status" value="1"/>
</dbReference>
<dbReference type="InterPro" id="IPR036514">
    <property type="entry name" value="SGNH_hydro_sf"/>
</dbReference>
<dbReference type="FunFam" id="3.40.50.300:FF:000517">
    <property type="entry name" value="Cytoplasmic dynein heavy chain 1"/>
    <property type="match status" value="1"/>
</dbReference>
<dbReference type="Pfam" id="PF03028">
    <property type="entry name" value="Dynein_heavy"/>
    <property type="match status" value="1"/>
</dbReference>
<dbReference type="SMART" id="SM00382">
    <property type="entry name" value="AAA"/>
    <property type="match status" value="3"/>
</dbReference>
<dbReference type="Gene3D" id="1.20.1270.280">
    <property type="match status" value="1"/>
</dbReference>
<dbReference type="PANTHER" id="PTHR46532">
    <property type="entry name" value="MALE FERTILITY FACTOR KL5"/>
    <property type="match status" value="1"/>
</dbReference>
<dbReference type="GO" id="GO:0008569">
    <property type="term" value="F:minus-end-directed microtubule motor activity"/>
    <property type="evidence" value="ECO:0007669"/>
    <property type="project" value="InterPro"/>
</dbReference>
<dbReference type="SUPFAM" id="SSF52266">
    <property type="entry name" value="SGNH hydrolase"/>
    <property type="match status" value="1"/>
</dbReference>
<dbReference type="FunFam" id="1.20.140.100:FF:000002">
    <property type="entry name" value="Cytoplasmic dynein heavy chain 1"/>
    <property type="match status" value="1"/>
</dbReference>
<dbReference type="GO" id="GO:0051959">
    <property type="term" value="F:dynein light intermediate chain binding"/>
    <property type="evidence" value="ECO:0007669"/>
    <property type="project" value="InterPro"/>
</dbReference>
<comment type="similarity">
    <text evidence="2">Belongs to the dynein heavy chain family.</text>
</comment>
<dbReference type="PANTHER" id="PTHR46532:SF4">
    <property type="entry name" value="AAA+ ATPASE DOMAIN-CONTAINING PROTEIN"/>
    <property type="match status" value="1"/>
</dbReference>
<dbReference type="SUPFAM" id="SSF52540">
    <property type="entry name" value="P-loop containing nucleoside triphosphate hydrolases"/>
    <property type="match status" value="4"/>
</dbReference>
<name>A0A9W8LZP4_9FUNG</name>
<dbReference type="FunFam" id="1.10.8.720:FF:000003">
    <property type="entry name" value="Cytoplasmic dynein heavy chain 2"/>
    <property type="match status" value="1"/>
</dbReference>
<comment type="subunit">
    <text evidence="3">Consists of at least two heavy chains and a number of intermediate and light chains.</text>
</comment>
<proteinExistence type="inferred from homology"/>
<feature type="compositionally biased region" description="Basic residues" evidence="16">
    <location>
        <begin position="1236"/>
        <end position="1245"/>
    </location>
</feature>
<dbReference type="Pfam" id="PF12777">
    <property type="entry name" value="MT"/>
    <property type="match status" value="1"/>
</dbReference>
<dbReference type="Pfam" id="PF12781">
    <property type="entry name" value="AAA_9"/>
    <property type="match status" value="1"/>
</dbReference>
<feature type="domain" description="AAA+ ATPase" evidence="17">
    <location>
        <begin position="3284"/>
        <end position="3450"/>
    </location>
</feature>
<dbReference type="Gene3D" id="6.10.140.1060">
    <property type="match status" value="1"/>
</dbReference>
<dbReference type="InterPro" id="IPR042222">
    <property type="entry name" value="Dynein_2_N"/>
</dbReference>
<dbReference type="InterPro" id="IPR013594">
    <property type="entry name" value="Dynein_heavy_tail"/>
</dbReference>
<keyword evidence="10" id="KW-0243">Dynein</keyword>
<dbReference type="GO" id="GO:0005524">
    <property type="term" value="F:ATP binding"/>
    <property type="evidence" value="ECO:0007669"/>
    <property type="project" value="UniProtKB-KW"/>
</dbReference>
<keyword evidence="19" id="KW-1185">Reference proteome</keyword>
<evidence type="ECO:0000256" key="8">
    <source>
        <dbReference type="ARBA" id="ARBA00022741"/>
    </source>
</evidence>
<evidence type="ECO:0000256" key="1">
    <source>
        <dbReference type="ARBA" id="ARBA00004245"/>
    </source>
</evidence>
<keyword evidence="6" id="KW-0493">Microtubule</keyword>
<feature type="coiled-coil region" evidence="15">
    <location>
        <begin position="3748"/>
        <end position="3824"/>
    </location>
</feature>
<dbReference type="InterPro" id="IPR042219">
    <property type="entry name" value="AAA_lid_11_sf"/>
</dbReference>
<organism evidence="18 19">
    <name type="scientific">Coemansia brasiliensis</name>
    <dbReference type="NCBI Taxonomy" id="2650707"/>
    <lineage>
        <taxon>Eukaryota</taxon>
        <taxon>Fungi</taxon>
        <taxon>Fungi incertae sedis</taxon>
        <taxon>Zoopagomycota</taxon>
        <taxon>Kickxellomycotina</taxon>
        <taxon>Kickxellomycetes</taxon>
        <taxon>Kickxellales</taxon>
        <taxon>Kickxellaceae</taxon>
        <taxon>Coemansia</taxon>
    </lineage>
</organism>
<dbReference type="InterPro" id="IPR054354">
    <property type="entry name" value="DYNC2H1-like_lid"/>
</dbReference>
<dbReference type="Gene3D" id="1.20.58.1120">
    <property type="match status" value="1"/>
</dbReference>
<evidence type="ECO:0000256" key="4">
    <source>
        <dbReference type="ARBA" id="ARBA00022197"/>
    </source>
</evidence>
<dbReference type="Pfam" id="PF17852">
    <property type="entry name" value="Dynein_AAA_lid"/>
    <property type="match status" value="1"/>
</dbReference>
<dbReference type="Gene3D" id="1.10.472.130">
    <property type="match status" value="1"/>
</dbReference>
<protein>
    <recommendedName>
        <fullName evidence="4">Dynein heavy chain, cytoplasmic</fullName>
    </recommendedName>
    <alternativeName>
        <fullName evidence="14">Dynein heavy chain, cytosolic</fullName>
    </alternativeName>
</protein>
<sequence length="5035" mass="565961">MYDTIVVFGDSITQLGSDPGNNGYVARLSHVYQRQMDVLNRGFSGYNTSSARQVAPSVFPQRSTSDGKSSKVLRHLKIGQLASRAASLWGSKTDTFPKSDITMQLLILFFGANDATIPSDKHSNPLEDYVKDLKYIVSLIKDSNSTNYSPETRILMITPPPVGDKMVQALAEFRNVPVSKYNNRTQQYANAAIEVAKDAGLEYIDLFSEMEKTVATYQNSTGNVSKYDGYDHYLIDGKNNMEDIVEGAQAERTSGTTTFCDPNIVKQYLLNLVPVLLGGGDETEQEAVYSMFAHPEASDKCRAFANDMNIPVLYVTKDTQQAGGDVKEEYGGSAVFFLSFELLWKPTHMGSIALIKRAPTIDPDVPLARQIQVMNLPGPAASTIGSSEASAVNDTGDQERAAVSAASGVNPYEALHAYVRFAVSPYFNAYVTAKEKAEQEQQQQQQLAGGMHEGLGSHRDDKDAQQGIPMAKKKLAELELSLLHLQQNVDIPETTLNIHPVIARTVAVCRQQQQRATVDAVDPALLSDSGFLNQLQGDVNGWIKEIQKVTKLDRDPASGTTSQEINFWLSMERALERIEEQLQSEEIVLTMDVLKAAKRFHATVSFRTDTGLKEAAERVLRFNVLMKDFPINDLLSATEIGRISQAVEHIFAHINKKLKLTAYPVRRALPLVEAISRDFNDQLVKVLGHVRLMHMDYSDFDWLFRDTQGAFEAWEMQVKEFANLARDITRKRGEKFIPIKIRAAHALLQERFNFVYQFREQHEQLQQTIVRVMGDQHSGNGEQGGDSSAIAEIRMAYDAVKIVDVLDVTPDGTAVWERAETSYNERVARVENQIIVRLRDRLATARNASEMFRVFSKFNALFVRPKIRGAIQEYQTQLISSVKEDIRRLHDTFKKHYRRSEAYAMSQLRDVPPVSGAIIWIRQIERQLDMYMRRVEDVLGTGWELYAEGQRLQADSASFRRKLDTRPLYDAWFAEISRRDLTVSGRVFLVTRQRATGLTFQLSISFDAQLITLFKEVRELLWLGFQVPHTLVNVARDGRRVYPFAVSLMETAKIYRQASHRLHQHQEVLPLAAGYRRDVMLCITRGMGLKWQAFVGSTGMYANADAHENRSTSFVREFAAVVALFQEKVETLISLNESINNAVRELEHCAFSKESFREVLDRIQSLIDQLNLDNYANLEQWVAELDLRLERVLSARLSQAVQKWIAEFNRQPSAEDDESDTDLVVGGSKADEARGSRRHRHRQRSVGKDGARPKPIGENGSQTEEALPQLRLLVHELRIKNQVMYLDPPLEHARASWIQQLHTWLAAVCQQRRPQATRYEVIATNDVDMDYDNLTLEYDPGQPINASSSEDQESALQTHPVRDGTYRDLLSRLPNNGLFEAYRSIEAMVEQASSYVKIWLQYQALWDLQIDYVLQFLGEDLVRWQSMLLEIRRARSTFDTSDTAKRIGAYCLVDYEQVQSKVNAKYDSWQREILSRFGSRLGSAIRTTCQEITEARHKLEQHAAETSTTSEVVTFITFVQELRRRRCPEWQHLVEEVFRGGQRVLEKQRFQFPADWVHLDQVEGEWSAFSEILRRKNNVIQEQLPTLQQKIEAEDRAVDARIGSLCADWEHNKPVQGSLRPDVATNTLSTFQQRITRLVEEAEQVCRAKEALDMDAARDERLSPVQEELSDLRAVWAALSGIWSSVDELRETPWASVVVRKVRQQLDRQLTESKQLPNRMRQYAAFEHMQKTLRGLLKANTIIADLKSDALRDRHWRQLFKQLRTSATLADMTLGDVWDFDIARNETLIRDVITVAQGEMALEEFLSQVRETWTGYVLDLVTYQNKCRLIRGWDELFAKCSEQLSALNAMKASPYYKVFEEEAGSWEDKLNRIHVLFDVWVDVQRQWVYLEGIFAGSADIKHMLPVESSRFQNINTEFLAVMKKVYKSPFVLDVLHLPNIQRSLERLADLLSKIQKALGEYLERERASFPRFYFVGDEDLLEILGNARDVTRIQKHLRKMFAGLAMIQLSEDGALIIGMASREGEQVPFRQPIVLAQHAKINDWLAALEREMRLTLAQLLEAAVEQLEGISADTAEQPESAIASGKPTPLRQWVAATPAQLVILAKQVVWTRRVEAALNIADNCEPSLQQELQVVSQELQQLADAVLQELPVLERKKTEHLITELVHQRDTIRQLQEANVQSSQDFAWLSQMRFYHTPALSRNSHEATATGQVLVRMADACFDYGFEYLGVAERLVQTPLTDRCYLTLTQALERRLGGSPFGPAGTGKTETAKALALQLGRFALVFCCDENFDFQAMGRIFVGLCQVGAWGIFDEFNRLDERILSAVSQQIQTIQLGLRAGMETPNGQSNEIELLDRRVKLHGDTGIFITMNPGYAGRSNLPDNLKKLFRSFAMTRPDRALIAQVMLFSQGFRQAELLAGKVVPLFNLCGEQLSAQPHYDFGLRALKSVLVSAGNLKRERLQQQQGGEISLGADQESGSASQKLLDTAIDEQALMIQSVRETVVPKLVSGDIALLSRLLDDVFPNVKYRAASVERLRAAIESECAQRRLVAGEAWVEKVLQLNQIQVLHHGLMLVGAAGSGKTKAWQVLLAALERVDGIEGVSHVIDPKAVSKEALYGTLDPTTREWRDGLFTHLLRKIIDSVRGESSRRQWIVFDGDVDPEWVENLNSVLDDNRLLTLPNGERLALPPNVRVVFEVDTLEYATPATVSRCGMVWFGDDTVTYDMATQHYLRRLESEPLGESEDSSIAVAVAAANNNAEENPAMRVQGLAARALAPHLASGGLIERALAMAQENQDHIMEFTRARALTTLFALLDKAVLEVIEYDMQHSDFPLPMDVAETFLIRRLLLAAVWALAGDGSSAGARQAVSDFVCGATTESLPPISSEEAVIDYDVVLRSGRAEWEPWSARVPTVEIETHRVTDAGLVVPTTDTLRHEAVLSALLAARRPLLLCGPPGSGKTMTLLAALRQQSDVDVAALNFSSATTPELVLRTVEQYCEYRRTPSGTVLAPAAIGRWLVLFCDEINLPATDRYGTQRVIAFLRGLVERGGFWRGQQWVALERVQLVGACNPPTDPGRVALTQRFLRHAPLVLVDYPGPAALLQIYGALARAALRVQPQLRAYADPLARAMVDVYLASQQRFTPDQHAHYVYSPRELTRWTRGIFEALAPLDSPGVDLLVRLWAHEAQRLFQDRLVDIAERQWTDETIDAAAHTHFPTADLEQALARPILFSSWLTRHYAPVGREELRDYTRARLRVFYEEELDVPLVLFDEALDHVLRIDRVLRQPQGHALLIGVSGAGKTTLARFAAWMNGLAVVQVRAHARYSAADFDEDLRAVLRRTGCQGEKVCFILDESNVLDAAFLERMNTLLANSEVPGLFEGDELASLMTACREGAQRDGLLLDAPEELFRWFTQQVSRNLHVVFTMNPPAAGLASRAATSPALFNRCVLDWFGDWSDNALFQVGRELTLSVDLDEGDAARRDAAVGAFVAVHAAVRAANARLRRRRGQLVHVTPRHYLDLLQHFRRVYFERREALEEQQRHVNVGLDKLERTVAQVAELRSALGTAQTQLAAKTQQADAKLQQMVQDQQEAEQKQAAAAELQESLAKQDAAARERRAVVVRDLERAEPAVEEAQRAVSNIKKQHLTEVRAMANPPAAVKLALEAVCTLLGHRTSDWKALQSAIRRDDFIASIVRFDTDKQMTKSLRAQLRRQFLDRPEFNFETVSRASKACGPLCKWVIAQVEFADILERVGPLRAEVQQLEQEAEQTQLRASALQQMVRELEASIARYKEEYALLIAETERLKTEMARVEAKVERSLRLLASLESERDRWQRGSAAFDAQMATLVGDGLLAAALLAYGGLYDQHYRDLLIARWTTQAARAGIQVRPDMRLSEFLSEPAERLAWQSCGLPDDALAMENAAMLLRFNRYPLLIDPSGAATRFLEQRAQEAGRKLTVTSFLDDAFLKQLESALRFGNPILVQDVEHLDPILNPVLNRELRRTGGRVLIRLGTQDIDFSPSFALYLSTRDPSATFAPDLASRVTFVNFTVTRASLQAQCLSQVMRHERPDVDERRRDLVRLQGEFRLRLHALEKELLQALNNAQGNILDDDAVIETLETLKREAAEVARKAEETDGVMREVDEVAQTFTPLARSCSAVYFALDRLSALHPFYQFSLDFFTGIFRRAVELNRNLDGVTDPRMRLRILRRDLFALAFSRAAVSLHHDKQLALMLQLAQIKLRGDEEEGTGDSGVAPSQEAWARLDADLDFIMRDSIAARSSDTRLAANLPAELAAVIDEETQTRLSALAHALGWCRQWIRALADNSEEWVRFMSDAEPELLVPQTAVLADGDELADIPAALALRELIVVRALRPDRVLASASRFAAAVFGGEKGALDHADGMVVEANLTRIVEEECDAGMPLALCSVPGHDAAYRVDALAAEQRRSVHAVAMGSVEGFALADQAIAAAAKSGSWVLLKNVHLAPAWLGQLEKRLQTLKAHDRFRLFLTLEINPAVPASLLRRARTLIFEPAPGVRANLLESLSSIPSLSAMSSASAGAPAERARLHFMLAWLHSVVVERLRYAPLGWTTKYEFSDADFACALSTVDCWVERAAQGRANIDPARIPWTAIRALLSESIYGGRIDNDFDHSVLRTFVDRWFCADAYEADFALIHTSEGNTGLRAPEGIDPADFVRWCQELPEHQPPTWLGLPANAENLLLVSKGQELISDVRRLRSLMDDDDDDSGEDEALEVQFDHDAPAASSNSNKVELPGFMRQVEQLASGFTEILPKEDLPRLHSNDMELTQAPLFRVIERENLESSNLLVQVRRDLAQLQQVCRGERKQTNHLRQLLSDFNAGVVPHSWLRFAVSRNCALSLARWVSDFVMRLQQTCQLSELINQASLDTLVAQVQDARIWLGGLLFPEAFITATRQAVAKQLSCSLEELYLVVSRQNTPSSFAVEGLRMEGAQWGETVILNDGSAEKLDTCYLQWTAADRTNKDQDERVAIPVYLNADRNVLLFQTNIPVHGHADKRQIVERAVAIRAA</sequence>
<dbReference type="FunFam" id="3.40.50.300:FF:000071">
    <property type="entry name" value="Cytoplasmic dynein heavy chain 1"/>
    <property type="match status" value="1"/>
</dbReference>
<keyword evidence="5" id="KW-0963">Cytoplasm</keyword>
<dbReference type="Gene3D" id="3.40.50.1110">
    <property type="entry name" value="SGNH hydrolase"/>
    <property type="match status" value="1"/>
</dbReference>
<keyword evidence="9" id="KW-0067">ATP-binding</keyword>
<dbReference type="InterPro" id="IPR013602">
    <property type="entry name" value="Dynein_heavy_linker"/>
</dbReference>
<dbReference type="Pfam" id="PF08385">
    <property type="entry name" value="DHC_N1"/>
    <property type="match status" value="1"/>
</dbReference>
<dbReference type="Gene3D" id="1.10.8.1220">
    <property type="match status" value="1"/>
</dbReference>
<dbReference type="Gene3D" id="1.20.920.20">
    <property type="match status" value="1"/>
</dbReference>
<dbReference type="Gene3D" id="3.40.50.300">
    <property type="entry name" value="P-loop containing nucleotide triphosphate hydrolases"/>
    <property type="match status" value="5"/>
</dbReference>
<dbReference type="GO" id="GO:0007018">
    <property type="term" value="P:microtubule-based movement"/>
    <property type="evidence" value="ECO:0007669"/>
    <property type="project" value="InterPro"/>
</dbReference>
<dbReference type="FunFam" id="3.20.180.20:FF:000002">
    <property type="entry name" value="Cytoplasmic dynein heavy chain 1"/>
    <property type="match status" value="1"/>
</dbReference>
<dbReference type="FunFam" id="1.10.8.710:FF:000005">
    <property type="entry name" value="Cytoplasmic dynein heavy chain 1"/>
    <property type="match status" value="1"/>
</dbReference>
<dbReference type="Pfam" id="PF08393">
    <property type="entry name" value="DHC_N2"/>
    <property type="match status" value="1"/>
</dbReference>
<accession>A0A9W8LZP4</accession>
<dbReference type="Gene3D" id="1.10.8.710">
    <property type="match status" value="1"/>
</dbReference>
<feature type="region of interest" description="Disordered" evidence="16">
    <location>
        <begin position="1212"/>
        <end position="1264"/>
    </location>
</feature>
<dbReference type="Pfam" id="PF18198">
    <property type="entry name" value="AAA_lid_11"/>
    <property type="match status" value="1"/>
</dbReference>
<evidence type="ECO:0000256" key="3">
    <source>
        <dbReference type="ARBA" id="ARBA00011655"/>
    </source>
</evidence>
<evidence type="ECO:0000313" key="18">
    <source>
        <dbReference type="EMBL" id="KAJ2850076.1"/>
    </source>
</evidence>
<keyword evidence="12" id="KW-0505">Motor protein</keyword>
<dbReference type="Gene3D" id="3.20.180.20">
    <property type="entry name" value="Dynein heavy chain, N-terminal domain 2"/>
    <property type="match status" value="1"/>
</dbReference>
<evidence type="ECO:0000256" key="2">
    <source>
        <dbReference type="ARBA" id="ARBA00008887"/>
    </source>
</evidence>
<dbReference type="InterPro" id="IPR035706">
    <property type="entry name" value="AAA_9"/>
</dbReference>
<dbReference type="InterPro" id="IPR043157">
    <property type="entry name" value="Dynein_AAA1S"/>
</dbReference>
<evidence type="ECO:0000259" key="17">
    <source>
        <dbReference type="SMART" id="SM00382"/>
    </source>
</evidence>
<dbReference type="InterPro" id="IPR035699">
    <property type="entry name" value="AAA_6"/>
</dbReference>
<dbReference type="Gene3D" id="1.20.920.30">
    <property type="match status" value="1"/>
</dbReference>
<dbReference type="Gene3D" id="3.10.490.20">
    <property type="match status" value="1"/>
</dbReference>
<evidence type="ECO:0000256" key="15">
    <source>
        <dbReference type="SAM" id="Coils"/>
    </source>
</evidence>
<dbReference type="EMBL" id="JANBUW010000045">
    <property type="protein sequence ID" value="KAJ2850076.1"/>
    <property type="molecule type" value="Genomic_DNA"/>
</dbReference>
<keyword evidence="11 15" id="KW-0175">Coiled coil</keyword>
<dbReference type="InterPro" id="IPR003593">
    <property type="entry name" value="AAA+_ATPase"/>
</dbReference>
<dbReference type="InterPro" id="IPR024743">
    <property type="entry name" value="Dynein_HC_stalk"/>
</dbReference>
<comment type="caution">
    <text evidence="18">The sequence shown here is derived from an EMBL/GenBank/DDBJ whole genome shotgun (WGS) entry which is preliminary data.</text>
</comment>
<dbReference type="FunFam" id="3.40.50.300:FF:000122">
    <property type="entry name" value="Cytoplasmic dynein 1 heavy chain"/>
    <property type="match status" value="1"/>
</dbReference>
<dbReference type="FunFam" id="1.10.287.2620:FF:000001">
    <property type="entry name" value="Cytoplasmic dynein heavy chain 1"/>
    <property type="match status" value="1"/>
</dbReference>
<feature type="domain" description="AAA+ ATPase" evidence="17">
    <location>
        <begin position="2254"/>
        <end position="2398"/>
    </location>
</feature>
<evidence type="ECO:0000256" key="14">
    <source>
        <dbReference type="ARBA" id="ARBA00033439"/>
    </source>
</evidence>
<dbReference type="InterPro" id="IPR026983">
    <property type="entry name" value="DHC"/>
</dbReference>
<dbReference type="Pfam" id="PF12780">
    <property type="entry name" value="AAA_8"/>
    <property type="match status" value="1"/>
</dbReference>
<dbReference type="InterPro" id="IPR041658">
    <property type="entry name" value="AAA_lid_11"/>
</dbReference>
<dbReference type="Pfam" id="PF13472">
    <property type="entry name" value="Lipase_GDSL_2"/>
    <property type="match status" value="1"/>
</dbReference>
<evidence type="ECO:0000313" key="19">
    <source>
        <dbReference type="Proteomes" id="UP001139887"/>
    </source>
</evidence>
<dbReference type="FunFam" id="1.20.58.1120:FF:000013">
    <property type="entry name" value="Dynein heavy chain-like protein"/>
    <property type="match status" value="1"/>
</dbReference>
<dbReference type="Pfam" id="PF12775">
    <property type="entry name" value="AAA_7"/>
    <property type="match status" value="1"/>
</dbReference>
<comment type="subcellular location">
    <subcellularLocation>
        <location evidence="1">Cytoplasm</location>
        <location evidence="1">Cytoskeleton</location>
    </subcellularLocation>
</comment>
<dbReference type="Pfam" id="PF22597">
    <property type="entry name" value="DYN_lid"/>
    <property type="match status" value="1"/>
</dbReference>
<evidence type="ECO:0000256" key="13">
    <source>
        <dbReference type="ARBA" id="ARBA00023212"/>
    </source>
</evidence>
<keyword evidence="7" id="KW-0677">Repeat</keyword>
<dbReference type="GO" id="GO:0005874">
    <property type="term" value="C:microtubule"/>
    <property type="evidence" value="ECO:0007669"/>
    <property type="project" value="UniProtKB-KW"/>
</dbReference>
<evidence type="ECO:0000256" key="9">
    <source>
        <dbReference type="ARBA" id="ARBA00022840"/>
    </source>
</evidence>
<dbReference type="InterPro" id="IPR042228">
    <property type="entry name" value="Dynein_linker_3"/>
</dbReference>
<dbReference type="FunFam" id="1.20.920.20:FF:000002">
    <property type="entry name" value="Cytoplasmic dynein 1 heavy chain"/>
    <property type="match status" value="1"/>
</dbReference>
<dbReference type="InterPro" id="IPR024317">
    <property type="entry name" value="Dynein_heavy_chain_D4_dom"/>
</dbReference>
<dbReference type="Gene3D" id="1.20.140.100">
    <property type="entry name" value="Dynein heavy chain, N-terminal domain 2"/>
    <property type="match status" value="1"/>
</dbReference>
<dbReference type="InterPro" id="IPR041466">
    <property type="entry name" value="Dynein_AAA5_ext"/>
</dbReference>
<feature type="coiled-coil region" evidence="15">
    <location>
        <begin position="3529"/>
        <end position="3608"/>
    </location>
</feature>
<dbReference type="FunFam" id="3.40.50.300:FF:000373">
    <property type="entry name" value="Cytoplasmic dynein heavy chain 2"/>
    <property type="match status" value="1"/>
</dbReference>
<evidence type="ECO:0000256" key="5">
    <source>
        <dbReference type="ARBA" id="ARBA00022490"/>
    </source>
</evidence>
<dbReference type="FunFam" id="3.10.490.20:FF:000004">
    <property type="entry name" value="Cytoplasmic dynein heavy chain 2"/>
    <property type="match status" value="1"/>
</dbReference>
<feature type="region of interest" description="Disordered" evidence="16">
    <location>
        <begin position="437"/>
        <end position="463"/>
    </location>
</feature>
<evidence type="ECO:0000256" key="10">
    <source>
        <dbReference type="ARBA" id="ARBA00023017"/>
    </source>
</evidence>
<dbReference type="Pfam" id="PF18199">
    <property type="entry name" value="Dynein_C"/>
    <property type="match status" value="1"/>
</dbReference>
<keyword evidence="8" id="KW-0547">Nucleotide-binding</keyword>